<dbReference type="InterPro" id="IPR054722">
    <property type="entry name" value="PolX-like_BBD"/>
</dbReference>
<evidence type="ECO:0000313" key="4">
    <source>
        <dbReference type="Proteomes" id="UP001151760"/>
    </source>
</evidence>
<reference evidence="3" key="1">
    <citation type="journal article" date="2022" name="Int. J. Mol. Sci.">
        <title>Draft Genome of Tanacetum Coccineum: Genomic Comparison of Closely Related Tanacetum-Family Plants.</title>
        <authorList>
            <person name="Yamashiro T."/>
            <person name="Shiraishi A."/>
            <person name="Nakayama K."/>
            <person name="Satake H."/>
        </authorList>
    </citation>
    <scope>NUCLEOTIDE SEQUENCE</scope>
</reference>
<feature type="region of interest" description="Disordered" evidence="1">
    <location>
        <begin position="1"/>
        <end position="22"/>
    </location>
</feature>
<name>A0ABQ5G4M9_9ASTR</name>
<dbReference type="EMBL" id="BQNB010018020">
    <property type="protein sequence ID" value="GJT69787.1"/>
    <property type="molecule type" value="Genomic_DNA"/>
</dbReference>
<feature type="domain" description="Retrovirus-related Pol polyprotein from transposon TNT 1-94-like beta-barrel" evidence="2">
    <location>
        <begin position="21"/>
        <end position="67"/>
    </location>
</feature>
<gene>
    <name evidence="3" type="ORF">Tco_1029073</name>
</gene>
<evidence type="ECO:0000256" key="1">
    <source>
        <dbReference type="SAM" id="MobiDB-lite"/>
    </source>
</evidence>
<evidence type="ECO:0000313" key="3">
    <source>
        <dbReference type="EMBL" id="GJT69787.1"/>
    </source>
</evidence>
<protein>
    <recommendedName>
        <fullName evidence="2">Retrovirus-related Pol polyprotein from transposon TNT 1-94-like beta-barrel domain-containing protein</fullName>
    </recommendedName>
</protein>
<dbReference type="Proteomes" id="UP001151760">
    <property type="component" value="Unassembled WGS sequence"/>
</dbReference>
<accession>A0ABQ5G4M9</accession>
<sequence length="282" mass="31409">MPCFSKTTQSTGKPQQDDTRFVDSGCSRHMTGNIAYLSNFKEFDGGYVIFGGGAHGGRISGKGTLKTDSLDFEDLPDESQILLKIPRKDNMYSFDMKNIVPKESLTCLVTKATSDESMLWHRHVKRGRDTKIPQSSGPPVKVGDEAVHKELGDRMERAATTASSLEAEQDSVPSSTSQPPITPTEEPTLMPHESPLHGVHLLRRDEGSMQQHELMDLVTKLIDKIGVLEKDLQQTKKTYNTTLTRLVLRVKKLEKTVKTGKVRRRARIVISEDEDAAEDSSK</sequence>
<evidence type="ECO:0000259" key="2">
    <source>
        <dbReference type="Pfam" id="PF22936"/>
    </source>
</evidence>
<feature type="region of interest" description="Disordered" evidence="1">
    <location>
        <begin position="155"/>
        <end position="192"/>
    </location>
</feature>
<dbReference type="Pfam" id="PF22936">
    <property type="entry name" value="Pol_BBD"/>
    <property type="match status" value="1"/>
</dbReference>
<organism evidence="3 4">
    <name type="scientific">Tanacetum coccineum</name>
    <dbReference type="NCBI Taxonomy" id="301880"/>
    <lineage>
        <taxon>Eukaryota</taxon>
        <taxon>Viridiplantae</taxon>
        <taxon>Streptophyta</taxon>
        <taxon>Embryophyta</taxon>
        <taxon>Tracheophyta</taxon>
        <taxon>Spermatophyta</taxon>
        <taxon>Magnoliopsida</taxon>
        <taxon>eudicotyledons</taxon>
        <taxon>Gunneridae</taxon>
        <taxon>Pentapetalae</taxon>
        <taxon>asterids</taxon>
        <taxon>campanulids</taxon>
        <taxon>Asterales</taxon>
        <taxon>Asteraceae</taxon>
        <taxon>Asteroideae</taxon>
        <taxon>Anthemideae</taxon>
        <taxon>Anthemidinae</taxon>
        <taxon>Tanacetum</taxon>
    </lineage>
</organism>
<feature type="compositionally biased region" description="Polar residues" evidence="1">
    <location>
        <begin position="1"/>
        <end position="14"/>
    </location>
</feature>
<reference evidence="3" key="2">
    <citation type="submission" date="2022-01" db="EMBL/GenBank/DDBJ databases">
        <authorList>
            <person name="Yamashiro T."/>
            <person name="Shiraishi A."/>
            <person name="Satake H."/>
            <person name="Nakayama K."/>
        </authorList>
    </citation>
    <scope>NUCLEOTIDE SEQUENCE</scope>
</reference>
<proteinExistence type="predicted"/>
<keyword evidence="4" id="KW-1185">Reference proteome</keyword>
<feature type="compositionally biased region" description="Low complexity" evidence="1">
    <location>
        <begin position="171"/>
        <end position="188"/>
    </location>
</feature>
<comment type="caution">
    <text evidence="3">The sequence shown here is derived from an EMBL/GenBank/DDBJ whole genome shotgun (WGS) entry which is preliminary data.</text>
</comment>